<reference evidence="2 3" key="1">
    <citation type="submission" date="2023-07" db="EMBL/GenBank/DDBJ databases">
        <title>Sequencing the genomes of 1000 actinobacteria strains.</title>
        <authorList>
            <person name="Klenk H.-P."/>
        </authorList>
    </citation>
    <scope>NUCLEOTIDE SEQUENCE [LARGE SCALE GENOMIC DNA]</scope>
    <source>
        <strain evidence="2 3">DSM 44711</strain>
    </source>
</reference>
<comment type="caution">
    <text evidence="2">The sequence shown here is derived from an EMBL/GenBank/DDBJ whole genome shotgun (WGS) entry which is preliminary data.</text>
</comment>
<dbReference type="EMBL" id="JAVDYC010000001">
    <property type="protein sequence ID" value="MDR7325727.1"/>
    <property type="molecule type" value="Genomic_DNA"/>
</dbReference>
<accession>A0AAE3ZVH7</accession>
<feature type="transmembrane region" description="Helical" evidence="1">
    <location>
        <begin position="110"/>
        <end position="132"/>
    </location>
</feature>
<dbReference type="RefSeq" id="WP_310420688.1">
    <property type="nucleotide sequence ID" value="NZ_JAVDYC010000001.1"/>
</dbReference>
<evidence type="ECO:0000256" key="1">
    <source>
        <dbReference type="SAM" id="Phobius"/>
    </source>
</evidence>
<keyword evidence="1" id="KW-0472">Membrane</keyword>
<sequence length="136" mass="13579">MSPRRPPATPASSPEAGGFLTRRRVVRWAILLTLGVLGFLACWQDPVYSGTGGLGAGPAAVATPEPHLCPTAPAGGGDAAVPGAVVCAAPPAPAVRMADVEVPATGHASVTALLIGTAVVALLFTAITLATLRRRP</sequence>
<feature type="transmembrane region" description="Helical" evidence="1">
    <location>
        <begin position="25"/>
        <end position="43"/>
    </location>
</feature>
<evidence type="ECO:0000313" key="2">
    <source>
        <dbReference type="EMBL" id="MDR7325727.1"/>
    </source>
</evidence>
<proteinExistence type="predicted"/>
<organism evidence="2 3">
    <name type="scientific">Catenuloplanes niger</name>
    <dbReference type="NCBI Taxonomy" id="587534"/>
    <lineage>
        <taxon>Bacteria</taxon>
        <taxon>Bacillati</taxon>
        <taxon>Actinomycetota</taxon>
        <taxon>Actinomycetes</taxon>
        <taxon>Micromonosporales</taxon>
        <taxon>Micromonosporaceae</taxon>
        <taxon>Catenuloplanes</taxon>
    </lineage>
</organism>
<evidence type="ECO:0000313" key="3">
    <source>
        <dbReference type="Proteomes" id="UP001183629"/>
    </source>
</evidence>
<protein>
    <submittedName>
        <fullName evidence="2">Uncharacterized protein</fullName>
    </submittedName>
</protein>
<dbReference type="Proteomes" id="UP001183629">
    <property type="component" value="Unassembled WGS sequence"/>
</dbReference>
<keyword evidence="3" id="KW-1185">Reference proteome</keyword>
<gene>
    <name evidence="2" type="ORF">J2S44_005977</name>
</gene>
<name>A0AAE3ZVH7_9ACTN</name>
<keyword evidence="1" id="KW-1133">Transmembrane helix</keyword>
<keyword evidence="1" id="KW-0812">Transmembrane</keyword>
<dbReference type="AlphaFoldDB" id="A0AAE3ZVH7"/>